<dbReference type="InterPro" id="IPR036287">
    <property type="entry name" value="Rv1873-like_sf"/>
</dbReference>
<reference evidence="1" key="1">
    <citation type="submission" date="2020-11" db="EMBL/GenBank/DDBJ databases">
        <title>Novosphingobium aureum sp. nov., a marine bacterium isolated from sediment of a salt flat.</title>
        <authorList>
            <person name="Yoo Y."/>
            <person name="Kim J.-J."/>
        </authorList>
    </citation>
    <scope>NUCLEOTIDE SEQUENCE</scope>
    <source>
        <strain evidence="1">YJ-S2-02</strain>
    </source>
</reference>
<dbReference type="InterPro" id="IPR014937">
    <property type="entry name" value="DUF1810"/>
</dbReference>
<proteinExistence type="predicted"/>
<dbReference type="Gene3D" id="1.25.40.380">
    <property type="entry name" value="Protein of unknown function DUF1810"/>
    <property type="match status" value="1"/>
</dbReference>
<protein>
    <submittedName>
        <fullName evidence="1">DUF1810 domain-containing protein</fullName>
    </submittedName>
</protein>
<sequence length="155" mass="17229">MDAPASRLDLQRFVDAQHSVWTEALGELRAGAKRGHWMWFIFPQIAGLGRSDLSRFYAVRDLEEACAYLEHPVLAPRLVEATRAVSESGRRRSARAMLGEVDAMKLRSSLTLFDYADCHCGTDPAATPFGEALCRLFSGQRDRLTLEIVAETAAD</sequence>
<dbReference type="PIRSF" id="PIRSF008546">
    <property type="entry name" value="UCP008546"/>
    <property type="match status" value="1"/>
</dbReference>
<gene>
    <name evidence="1" type="ORF">I5E68_15145</name>
</gene>
<evidence type="ECO:0000313" key="1">
    <source>
        <dbReference type="EMBL" id="MBH0114280.1"/>
    </source>
</evidence>
<comment type="caution">
    <text evidence="1">The sequence shown here is derived from an EMBL/GenBank/DDBJ whole genome shotgun (WGS) entry which is preliminary data.</text>
</comment>
<dbReference type="EMBL" id="JADZGI010000002">
    <property type="protein sequence ID" value="MBH0114280.1"/>
    <property type="molecule type" value="Genomic_DNA"/>
</dbReference>
<dbReference type="AlphaFoldDB" id="A0A931MMC9"/>
<dbReference type="SUPFAM" id="SSF140736">
    <property type="entry name" value="Rv1873-like"/>
    <property type="match status" value="1"/>
</dbReference>
<name>A0A931MMC9_9SPHN</name>
<evidence type="ECO:0000313" key="2">
    <source>
        <dbReference type="Proteomes" id="UP000617634"/>
    </source>
</evidence>
<organism evidence="1 2">
    <name type="scientific">Novosphingobium aureum</name>
    <dbReference type="NCBI Taxonomy" id="2792964"/>
    <lineage>
        <taxon>Bacteria</taxon>
        <taxon>Pseudomonadati</taxon>
        <taxon>Pseudomonadota</taxon>
        <taxon>Alphaproteobacteria</taxon>
        <taxon>Sphingomonadales</taxon>
        <taxon>Sphingomonadaceae</taxon>
        <taxon>Novosphingobium</taxon>
    </lineage>
</organism>
<dbReference type="Pfam" id="PF08837">
    <property type="entry name" value="DUF1810"/>
    <property type="match status" value="1"/>
</dbReference>
<dbReference type="RefSeq" id="WP_197165453.1">
    <property type="nucleotide sequence ID" value="NZ_JADZGI010000002.1"/>
</dbReference>
<dbReference type="Proteomes" id="UP000617634">
    <property type="component" value="Unassembled WGS sequence"/>
</dbReference>
<accession>A0A931MMC9</accession>
<keyword evidence="2" id="KW-1185">Reference proteome</keyword>